<evidence type="ECO:0000256" key="1">
    <source>
        <dbReference type="ARBA" id="ARBA00000548"/>
    </source>
</evidence>
<feature type="signal peptide" evidence="14">
    <location>
        <begin position="1"/>
        <end position="40"/>
    </location>
</feature>
<sequence>MTTFTRPSTPRTPRLWKRFLNRGAPALGALGLAGALLAPAAPGISSAEASVPGLGDERAAEQSAHHTERVPGQAQSAVSATDDAAGDTTAFLFQWTWDSVARACEQTLGPAGYGAVQTSPPQEHITGDQWWVHYQPVSYQLESRLGTRADYAAMVQNCHDAGVEVIADVVINHMAGQESGTGWAGSAFTHYDYPGTYSRADFHDHGCEVQDYTDRWEVQECDLVGLADLDTGADYVQSRLADYLDDLSSLGVDGFRIDAAKHIAAADLEGILSRTDGIAAEDIVQEVIRGAGEPIQPEEYTDLGDVHEFSYARKLKESFGGGRIDWLLSGGGIGEDWDGFIPSEKARSFVENHDTERNGETLTAADGDVHLLAQAFTLGWDYGEPTVFSGYSVDDYDAGPPTDADGRVVDAVCGEGPWTCTHARTEVTGMVGFRDAVGDTPVTDAWTGGEQSLAFGRGEKGFLAINRAPSGLDASWQTSLPAGEYCDVYSGVPTASGCSGETLTVAADGTVSGHVAPTSALALHVDALAGTGSGTGSGDDSTETSRELALHYAADWDAANVHYQVGDGAWTEVPGEAMAPACTGWFHTDISLGEAEEITAAFNDGVGTWDNNGGADYSIGSGTVQVADGTVSEGDPCAGSSDGVPELTLYYAADWDAANVHYQVGDGAWTEVPGEAMTAACTGWYSAEIEMGEAEEITAAFNDGAGTWDNNEGSDYTIGSGVQQVADGTVTAGSPC</sequence>
<dbReference type="EMBL" id="AB435654">
    <property type="protein sequence ID" value="BAJ52728.1"/>
    <property type="molecule type" value="Genomic_DNA"/>
</dbReference>
<dbReference type="InterPro" id="IPR017853">
    <property type="entry name" value="GH"/>
</dbReference>
<keyword evidence="9 12" id="KW-0119">Carbohydrate metabolism</keyword>
<dbReference type="SMART" id="SM01066">
    <property type="entry name" value="CBM_25"/>
    <property type="match status" value="2"/>
</dbReference>
<dbReference type="SUPFAM" id="SSF51011">
    <property type="entry name" value="Glycosyl hydrolase domain"/>
    <property type="match status" value="1"/>
</dbReference>
<feature type="domain" description="Carbohydrate binding module family 25" evidence="17">
    <location>
        <begin position="545"/>
        <end position="622"/>
    </location>
</feature>
<dbReference type="GO" id="GO:2001070">
    <property type="term" value="F:starch binding"/>
    <property type="evidence" value="ECO:0007669"/>
    <property type="project" value="InterPro"/>
</dbReference>
<proteinExistence type="inferred from homology"/>
<evidence type="ECO:0000259" key="15">
    <source>
        <dbReference type="SMART" id="SM00632"/>
    </source>
</evidence>
<dbReference type="EC" id="3.2.1.1" evidence="4 12"/>
<keyword evidence="14" id="KW-0732">Signal</keyword>
<feature type="compositionally biased region" description="Basic and acidic residues" evidence="13">
    <location>
        <begin position="55"/>
        <end position="69"/>
    </location>
</feature>
<dbReference type="PANTHER" id="PTHR43447">
    <property type="entry name" value="ALPHA-AMYLASE"/>
    <property type="match status" value="1"/>
</dbReference>
<evidence type="ECO:0000256" key="7">
    <source>
        <dbReference type="ARBA" id="ARBA00022801"/>
    </source>
</evidence>
<dbReference type="CDD" id="cd11317">
    <property type="entry name" value="AmyAc_bac_euk_AmyA"/>
    <property type="match status" value="1"/>
</dbReference>
<feature type="chain" id="PRO_5039293070" description="Alpha-amylase" evidence="14">
    <location>
        <begin position="41"/>
        <end position="736"/>
    </location>
</feature>
<dbReference type="InterPro" id="IPR013783">
    <property type="entry name" value="Ig-like_fold"/>
</dbReference>
<dbReference type="Gene3D" id="2.60.40.10">
    <property type="entry name" value="Immunoglobulins"/>
    <property type="match status" value="2"/>
</dbReference>
<keyword evidence="10 12" id="KW-0326">Glycosidase</keyword>
<dbReference type="SUPFAM" id="SSF51445">
    <property type="entry name" value="(Trans)glycosidases"/>
    <property type="match status" value="1"/>
</dbReference>
<dbReference type="InterPro" id="IPR031319">
    <property type="entry name" value="A-amylase_C"/>
</dbReference>
<evidence type="ECO:0000259" key="17">
    <source>
        <dbReference type="SMART" id="SM01066"/>
    </source>
</evidence>
<dbReference type="SMART" id="SM00642">
    <property type="entry name" value="Aamy"/>
    <property type="match status" value="1"/>
</dbReference>
<comment type="cofactor">
    <cofactor evidence="2">
        <name>Ca(2+)</name>
        <dbReference type="ChEBI" id="CHEBI:29108"/>
    </cofactor>
</comment>
<evidence type="ECO:0000256" key="10">
    <source>
        <dbReference type="ARBA" id="ARBA00023295"/>
    </source>
</evidence>
<dbReference type="InterPro" id="IPR013780">
    <property type="entry name" value="Glyco_hydro_b"/>
</dbReference>
<feature type="region of interest" description="Disordered" evidence="13">
    <location>
        <begin position="48"/>
        <end position="81"/>
    </location>
</feature>
<dbReference type="AlphaFoldDB" id="E5RKQ5"/>
<feature type="domain" description="Alpha-amylase C-terminal" evidence="15">
    <location>
        <begin position="443"/>
        <end position="528"/>
    </location>
</feature>
<evidence type="ECO:0000256" key="5">
    <source>
        <dbReference type="ARBA" id="ARBA00017303"/>
    </source>
</evidence>
<dbReference type="Gene3D" id="2.60.40.1180">
    <property type="entry name" value="Golgi alpha-mannosidase II"/>
    <property type="match status" value="1"/>
</dbReference>
<organism evidence="18">
    <name type="scientific">Kocuria varians</name>
    <name type="common">Micrococcus varians</name>
    <dbReference type="NCBI Taxonomy" id="1272"/>
    <lineage>
        <taxon>Bacteria</taxon>
        <taxon>Bacillati</taxon>
        <taxon>Actinomycetota</taxon>
        <taxon>Actinomycetes</taxon>
        <taxon>Micrococcales</taxon>
        <taxon>Micrococcaceae</taxon>
        <taxon>Kocuria</taxon>
    </lineage>
</organism>
<dbReference type="InterPro" id="IPR006047">
    <property type="entry name" value="GH13_cat_dom"/>
</dbReference>
<feature type="domain" description="Glycosyl hydrolase family 13 catalytic" evidence="16">
    <location>
        <begin position="87"/>
        <end position="434"/>
    </location>
</feature>
<dbReference type="Pfam" id="PF02806">
    <property type="entry name" value="Alpha-amylase_C"/>
    <property type="match status" value="1"/>
</dbReference>
<evidence type="ECO:0000256" key="13">
    <source>
        <dbReference type="SAM" id="MobiDB-lite"/>
    </source>
</evidence>
<comment type="catalytic activity">
    <reaction evidence="1 12">
        <text>Endohydrolysis of (1-&gt;4)-alpha-D-glucosidic linkages in polysaccharides containing three or more (1-&gt;4)-alpha-linked D-glucose units.</text>
        <dbReference type="EC" id="3.2.1.1"/>
    </reaction>
</comment>
<evidence type="ECO:0000256" key="12">
    <source>
        <dbReference type="RuleBase" id="RU361134"/>
    </source>
</evidence>
<dbReference type="SMART" id="SM00632">
    <property type="entry name" value="Aamy_C"/>
    <property type="match status" value="1"/>
</dbReference>
<evidence type="ECO:0000256" key="6">
    <source>
        <dbReference type="ARBA" id="ARBA00022723"/>
    </source>
</evidence>
<evidence type="ECO:0000256" key="2">
    <source>
        <dbReference type="ARBA" id="ARBA00001913"/>
    </source>
</evidence>
<dbReference type="GO" id="GO:0004556">
    <property type="term" value="F:alpha-amylase activity"/>
    <property type="evidence" value="ECO:0007669"/>
    <property type="project" value="UniProtKB-UniRule"/>
</dbReference>
<dbReference type="GO" id="GO:0046872">
    <property type="term" value="F:metal ion binding"/>
    <property type="evidence" value="ECO:0007669"/>
    <property type="project" value="UniProtKB-KW"/>
</dbReference>
<evidence type="ECO:0000256" key="8">
    <source>
        <dbReference type="ARBA" id="ARBA00022837"/>
    </source>
</evidence>
<keyword evidence="8" id="KW-0106">Calcium</keyword>
<dbReference type="Pfam" id="PF00128">
    <property type="entry name" value="Alpha-amylase"/>
    <property type="match status" value="1"/>
</dbReference>
<dbReference type="Gene3D" id="3.20.20.80">
    <property type="entry name" value="Glycosidases"/>
    <property type="match status" value="1"/>
</dbReference>
<evidence type="ECO:0000256" key="11">
    <source>
        <dbReference type="RuleBase" id="RU003615"/>
    </source>
</evidence>
<evidence type="ECO:0000256" key="14">
    <source>
        <dbReference type="SAM" id="SignalP"/>
    </source>
</evidence>
<dbReference type="InterPro" id="IPR005085">
    <property type="entry name" value="CBM25"/>
</dbReference>
<reference evidence="18" key="1">
    <citation type="journal article" date="2011" name="Appl. Microbiol. Biotechnol.">
        <title>Salt-dependent thermo-reversible ?-amylase: cloning and characterization of halophilic ?-amylase from moderately halophilic bacterium, Kocuria varians.</title>
        <authorList>
            <person name="Yamaguchi R."/>
            <person name="Tokunaga H."/>
            <person name="Ishibashi M."/>
            <person name="Arakawa T."/>
            <person name="Tokunaga M."/>
        </authorList>
    </citation>
    <scope>NUCLEOTIDE SEQUENCE</scope>
    <source>
        <strain evidence="18">ATCC 21971</strain>
    </source>
</reference>
<accession>E5RKQ5</accession>
<dbReference type="InterPro" id="IPR006048">
    <property type="entry name" value="A-amylase/branching_C"/>
</dbReference>
<name>E5RKQ5_KOCVA</name>
<protein>
    <recommendedName>
        <fullName evidence="5 12">Alpha-amylase</fullName>
        <ecNumber evidence="4 12">3.2.1.1</ecNumber>
    </recommendedName>
</protein>
<keyword evidence="7 12" id="KW-0378">Hydrolase</keyword>
<dbReference type="InterPro" id="IPR006046">
    <property type="entry name" value="Alpha_amylase"/>
</dbReference>
<feature type="domain" description="Carbohydrate binding module family 25" evidence="17">
    <location>
        <begin position="646"/>
        <end position="721"/>
    </location>
</feature>
<evidence type="ECO:0000256" key="3">
    <source>
        <dbReference type="ARBA" id="ARBA00008061"/>
    </source>
</evidence>
<evidence type="ECO:0000259" key="16">
    <source>
        <dbReference type="SMART" id="SM00642"/>
    </source>
</evidence>
<keyword evidence="6" id="KW-0479">Metal-binding</keyword>
<dbReference type="PRINTS" id="PR00110">
    <property type="entry name" value="ALPHAAMYLASE"/>
</dbReference>
<gene>
    <name evidence="18" type="primary">amy</name>
</gene>
<comment type="similarity">
    <text evidence="3 11">Belongs to the glycosyl hydrolase 13 family.</text>
</comment>
<dbReference type="Pfam" id="PF03423">
    <property type="entry name" value="CBM_25"/>
    <property type="match status" value="2"/>
</dbReference>
<evidence type="ECO:0000256" key="4">
    <source>
        <dbReference type="ARBA" id="ARBA00012595"/>
    </source>
</evidence>
<evidence type="ECO:0000256" key="9">
    <source>
        <dbReference type="ARBA" id="ARBA00023277"/>
    </source>
</evidence>
<evidence type="ECO:0000313" key="18">
    <source>
        <dbReference type="EMBL" id="BAJ52728.1"/>
    </source>
</evidence>
<dbReference type="GO" id="GO:0005975">
    <property type="term" value="P:carbohydrate metabolic process"/>
    <property type="evidence" value="ECO:0007669"/>
    <property type="project" value="InterPro"/>
</dbReference>